<reference evidence="3" key="1">
    <citation type="journal article" date="2019" name="Int. J. Syst. Evol. Microbiol.">
        <title>The Global Catalogue of Microorganisms (GCM) 10K type strain sequencing project: providing services to taxonomists for standard genome sequencing and annotation.</title>
        <authorList>
            <consortium name="The Broad Institute Genomics Platform"/>
            <consortium name="The Broad Institute Genome Sequencing Center for Infectious Disease"/>
            <person name="Wu L."/>
            <person name="Ma J."/>
        </authorList>
    </citation>
    <scope>NUCLEOTIDE SEQUENCE [LARGE SCALE GENOMIC DNA]</scope>
    <source>
        <strain evidence="3">JCM 14319</strain>
    </source>
</reference>
<dbReference type="EMBL" id="BAAANH010000010">
    <property type="protein sequence ID" value="GAA1771555.1"/>
    <property type="molecule type" value="Genomic_DNA"/>
</dbReference>
<dbReference type="InterPro" id="IPR050471">
    <property type="entry name" value="AB_hydrolase"/>
</dbReference>
<dbReference type="PROSITE" id="PS00622">
    <property type="entry name" value="HTH_LUXR_1"/>
    <property type="match status" value="1"/>
</dbReference>
<dbReference type="PRINTS" id="PR00111">
    <property type="entry name" value="ABHYDROLASE"/>
</dbReference>
<dbReference type="PANTHER" id="PTHR43433:SF5">
    <property type="entry name" value="AB HYDROLASE-1 DOMAIN-CONTAINING PROTEIN"/>
    <property type="match status" value="1"/>
</dbReference>
<organism evidence="2 3">
    <name type="scientific">Agromyces humatus</name>
    <dbReference type="NCBI Taxonomy" id="279573"/>
    <lineage>
        <taxon>Bacteria</taxon>
        <taxon>Bacillati</taxon>
        <taxon>Actinomycetota</taxon>
        <taxon>Actinomycetes</taxon>
        <taxon>Micrococcales</taxon>
        <taxon>Microbacteriaceae</taxon>
        <taxon>Agromyces</taxon>
    </lineage>
</organism>
<dbReference type="InterPro" id="IPR000792">
    <property type="entry name" value="Tscrpt_reg_LuxR_C"/>
</dbReference>
<gene>
    <name evidence="2" type="ORF">GCM10009747_36580</name>
</gene>
<dbReference type="SUPFAM" id="SSF53474">
    <property type="entry name" value="alpha/beta-Hydrolases"/>
    <property type="match status" value="1"/>
</dbReference>
<name>A0ABP4X6H5_9MICO</name>
<accession>A0ABP4X6H5</accession>
<comment type="caution">
    <text evidence="2">The sequence shown here is derived from an EMBL/GenBank/DDBJ whole genome shotgun (WGS) entry which is preliminary data.</text>
</comment>
<protein>
    <recommendedName>
        <fullName evidence="1">HTH luxR-type domain-containing protein</fullName>
    </recommendedName>
</protein>
<evidence type="ECO:0000313" key="2">
    <source>
        <dbReference type="EMBL" id="GAA1771555.1"/>
    </source>
</evidence>
<dbReference type="InterPro" id="IPR016032">
    <property type="entry name" value="Sig_transdc_resp-reg_C-effctor"/>
</dbReference>
<dbReference type="PANTHER" id="PTHR43433">
    <property type="entry name" value="HYDROLASE, ALPHA/BETA FOLD FAMILY PROTEIN"/>
    <property type="match status" value="1"/>
</dbReference>
<dbReference type="RefSeq" id="WP_232499767.1">
    <property type="nucleotide sequence ID" value="NZ_BAAANH010000010.1"/>
</dbReference>
<proteinExistence type="predicted"/>
<dbReference type="Gene3D" id="3.40.50.1820">
    <property type="entry name" value="alpha/beta hydrolase"/>
    <property type="match status" value="1"/>
</dbReference>
<dbReference type="PRINTS" id="PR00038">
    <property type="entry name" value="HTHLUXR"/>
</dbReference>
<dbReference type="Pfam" id="PF00561">
    <property type="entry name" value="Abhydrolase_1"/>
    <property type="match status" value="1"/>
</dbReference>
<dbReference type="InterPro" id="IPR029058">
    <property type="entry name" value="AB_hydrolase_fold"/>
</dbReference>
<dbReference type="InterPro" id="IPR036388">
    <property type="entry name" value="WH-like_DNA-bd_sf"/>
</dbReference>
<evidence type="ECO:0000313" key="3">
    <source>
        <dbReference type="Proteomes" id="UP001500506"/>
    </source>
</evidence>
<evidence type="ECO:0000259" key="1">
    <source>
        <dbReference type="PROSITE" id="PS50043"/>
    </source>
</evidence>
<dbReference type="InterPro" id="IPR000073">
    <property type="entry name" value="AB_hydrolase_1"/>
</dbReference>
<dbReference type="SUPFAM" id="SSF46894">
    <property type="entry name" value="C-terminal effector domain of the bipartite response regulators"/>
    <property type="match status" value="1"/>
</dbReference>
<sequence length="375" mass="41879">MGEPRQRIRFCQAADGVRIALAEVGEGPPLVKAANYLTHLEFDWVSPVWRHWLAALSSGHRLIRYDERGCGLSDWEVEDFSLNAWVTDLETVVDSLHLEHFPLLGISQGGAVAIAYAVRHPERVSRLVLYGAYAQGRLRRSTTPEQRQEAFTLLDLMRLGWGQDNPAFRQVFTTLFMPDATPEQTRSLNELQRRTTSPANAVLFEEAFYALDVTELARTVSVPTLILHARNDAMIPFEEGRRLAGLIPESTFVPLDSKNHILVEGEPAWTRFVEEIGAFVDHTPTDRGQLGGGDIVGELSPREHEVLELISLGLSNAEIAERLFISPHTLRNHITHVFSKLNTDTRAQAIVMAREAGMGRSGMDQTGRPQSSDIT</sequence>
<feature type="domain" description="HTH luxR-type" evidence="1">
    <location>
        <begin position="292"/>
        <end position="357"/>
    </location>
</feature>
<dbReference type="Proteomes" id="UP001500506">
    <property type="component" value="Unassembled WGS sequence"/>
</dbReference>
<dbReference type="PROSITE" id="PS50043">
    <property type="entry name" value="HTH_LUXR_2"/>
    <property type="match status" value="1"/>
</dbReference>
<dbReference type="Pfam" id="PF00196">
    <property type="entry name" value="GerE"/>
    <property type="match status" value="1"/>
</dbReference>
<keyword evidence="3" id="KW-1185">Reference proteome</keyword>
<dbReference type="SMART" id="SM00421">
    <property type="entry name" value="HTH_LUXR"/>
    <property type="match status" value="1"/>
</dbReference>
<dbReference type="CDD" id="cd06170">
    <property type="entry name" value="LuxR_C_like"/>
    <property type="match status" value="1"/>
</dbReference>
<dbReference type="Gene3D" id="1.10.10.10">
    <property type="entry name" value="Winged helix-like DNA-binding domain superfamily/Winged helix DNA-binding domain"/>
    <property type="match status" value="1"/>
</dbReference>